<protein>
    <recommendedName>
        <fullName evidence="1">Large polyvalent protein-associated domain-containing protein</fullName>
    </recommendedName>
</protein>
<dbReference type="Pfam" id="PF18824">
    <property type="entry name" value="LPD11"/>
    <property type="match status" value="1"/>
</dbReference>
<dbReference type="RefSeq" id="WP_268598749.1">
    <property type="nucleotide sequence ID" value="NZ_JAMDNP010000057.1"/>
</dbReference>
<evidence type="ECO:0000259" key="1">
    <source>
        <dbReference type="Pfam" id="PF18824"/>
    </source>
</evidence>
<feature type="domain" description="Large polyvalent protein-associated" evidence="1">
    <location>
        <begin position="77"/>
        <end position="145"/>
    </location>
</feature>
<accession>A0ABT4H3G9</accession>
<name>A0ABT4H3G9_PAEAL</name>
<evidence type="ECO:0000313" key="2">
    <source>
        <dbReference type="EMBL" id="MCY9763525.1"/>
    </source>
</evidence>
<gene>
    <name evidence="2" type="ORF">M5X12_23735</name>
</gene>
<reference evidence="2 3" key="1">
    <citation type="submission" date="2022-05" db="EMBL/GenBank/DDBJ databases">
        <title>Genome Sequencing of Bee-Associated Microbes.</title>
        <authorList>
            <person name="Dunlap C."/>
        </authorList>
    </citation>
    <scope>NUCLEOTIDE SEQUENCE [LARGE SCALE GENOMIC DNA]</scope>
    <source>
        <strain evidence="2 3">NRRL B-04010</strain>
    </source>
</reference>
<organism evidence="2 3">
    <name type="scientific">Paenibacillus alvei</name>
    <name type="common">Bacillus alvei</name>
    <dbReference type="NCBI Taxonomy" id="44250"/>
    <lineage>
        <taxon>Bacteria</taxon>
        <taxon>Bacillati</taxon>
        <taxon>Bacillota</taxon>
        <taxon>Bacilli</taxon>
        <taxon>Bacillales</taxon>
        <taxon>Paenibacillaceae</taxon>
        <taxon>Paenibacillus</taxon>
    </lineage>
</organism>
<evidence type="ECO:0000313" key="3">
    <source>
        <dbReference type="Proteomes" id="UP001527181"/>
    </source>
</evidence>
<keyword evidence="3" id="KW-1185">Reference proteome</keyword>
<sequence length="147" mass="17207">MEATENVRTMEYLGEDDWDRPVYKCIETGSLWKDIELGKCDTPALYSCGNDFEGEPCSPIKSELVVVFKTKYEESPYRFNSMMLGRLQSDCEYYLGHGNRNESRLWAGSVKEQIEEMKELHNSFPEGEKPEWLTYEGILDYEKRMSE</sequence>
<dbReference type="InterPro" id="IPR040789">
    <property type="entry name" value="LPD11"/>
</dbReference>
<comment type="caution">
    <text evidence="2">The sequence shown here is derived from an EMBL/GenBank/DDBJ whole genome shotgun (WGS) entry which is preliminary data.</text>
</comment>
<dbReference type="EMBL" id="JAMDNP010000057">
    <property type="protein sequence ID" value="MCY9763525.1"/>
    <property type="molecule type" value="Genomic_DNA"/>
</dbReference>
<dbReference type="Proteomes" id="UP001527181">
    <property type="component" value="Unassembled WGS sequence"/>
</dbReference>
<proteinExistence type="predicted"/>